<proteinExistence type="predicted"/>
<keyword evidence="2" id="KW-1185">Reference proteome</keyword>
<dbReference type="AlphaFoldDB" id="A0A540NNJ4"/>
<dbReference type="Proteomes" id="UP000315295">
    <property type="component" value="Unassembled WGS sequence"/>
</dbReference>
<dbReference type="EMBL" id="VIEB01000018">
    <property type="protein sequence ID" value="TQE12581.1"/>
    <property type="molecule type" value="Genomic_DNA"/>
</dbReference>
<name>A0A540NNJ4_MALBA</name>
<evidence type="ECO:0000313" key="2">
    <source>
        <dbReference type="Proteomes" id="UP000315295"/>
    </source>
</evidence>
<comment type="caution">
    <text evidence="1">The sequence shown here is derived from an EMBL/GenBank/DDBJ whole genome shotgun (WGS) entry which is preliminary data.</text>
</comment>
<gene>
    <name evidence="1" type="ORF">C1H46_001793</name>
</gene>
<protein>
    <submittedName>
        <fullName evidence="1">Uncharacterized protein</fullName>
    </submittedName>
</protein>
<sequence>MLSPHLSSIAVLLKKSHPNIILVQEISLAQAKAYLIQNLQLTKMAMGATRLAQLQEISGKVPACLERPMAQLLAWLIMLTWQCTKSLSLSVLKVMFWLQWMLWLMMEWTCYPSQLAVPQFLCMRM</sequence>
<organism evidence="1 2">
    <name type="scientific">Malus baccata</name>
    <name type="common">Siberian crab apple</name>
    <name type="synonym">Pyrus baccata</name>
    <dbReference type="NCBI Taxonomy" id="106549"/>
    <lineage>
        <taxon>Eukaryota</taxon>
        <taxon>Viridiplantae</taxon>
        <taxon>Streptophyta</taxon>
        <taxon>Embryophyta</taxon>
        <taxon>Tracheophyta</taxon>
        <taxon>Spermatophyta</taxon>
        <taxon>Magnoliopsida</taxon>
        <taxon>eudicotyledons</taxon>
        <taxon>Gunneridae</taxon>
        <taxon>Pentapetalae</taxon>
        <taxon>rosids</taxon>
        <taxon>fabids</taxon>
        <taxon>Rosales</taxon>
        <taxon>Rosaceae</taxon>
        <taxon>Amygdaloideae</taxon>
        <taxon>Maleae</taxon>
        <taxon>Malus</taxon>
    </lineage>
</organism>
<evidence type="ECO:0000313" key="1">
    <source>
        <dbReference type="EMBL" id="TQE12581.1"/>
    </source>
</evidence>
<reference evidence="1 2" key="1">
    <citation type="journal article" date="2019" name="G3 (Bethesda)">
        <title>Sequencing of a Wild Apple (Malus baccata) Genome Unravels the Differences Between Cultivated and Wild Apple Species Regarding Disease Resistance and Cold Tolerance.</title>
        <authorList>
            <person name="Chen X."/>
        </authorList>
    </citation>
    <scope>NUCLEOTIDE SEQUENCE [LARGE SCALE GENOMIC DNA]</scope>
    <source>
        <strain evidence="2">cv. Shandingzi</strain>
        <tissue evidence="1">Leaves</tissue>
    </source>
</reference>
<accession>A0A540NNJ4</accession>